<accession>A0ABS2ZUL9</accession>
<protein>
    <submittedName>
        <fullName evidence="2">DUF4261 domain-containing protein</fullName>
    </submittedName>
</protein>
<dbReference type="RefSeq" id="WP_205726504.1">
    <property type="nucleotide sequence ID" value="NZ_JAFHKR010000039.1"/>
</dbReference>
<dbReference type="InterPro" id="IPR025357">
    <property type="entry name" value="DUF4261"/>
</dbReference>
<gene>
    <name evidence="2" type="ORF">JYA63_15610</name>
</gene>
<keyword evidence="3" id="KW-1185">Reference proteome</keyword>
<evidence type="ECO:0000259" key="1">
    <source>
        <dbReference type="Pfam" id="PF14080"/>
    </source>
</evidence>
<evidence type="ECO:0000313" key="3">
    <source>
        <dbReference type="Proteomes" id="UP001296923"/>
    </source>
</evidence>
<organism evidence="2 3">
    <name type="scientific">Fictibacillus nanhaiensis</name>
    <dbReference type="NCBI Taxonomy" id="742169"/>
    <lineage>
        <taxon>Bacteria</taxon>
        <taxon>Bacillati</taxon>
        <taxon>Bacillota</taxon>
        <taxon>Bacilli</taxon>
        <taxon>Bacillales</taxon>
        <taxon>Fictibacillaceae</taxon>
        <taxon>Fictibacillus</taxon>
    </lineage>
</organism>
<sequence>MNEAEVVIGIPGQWKSRTELIQAVASKGEGYLLAGSIIHNGDKNIGFEVEVYEQDSNLKEAFIYAGGNTFAETLLEEIDKHTFIVYVFANKNSLDGLNELIDVGTALLKAGGLAVKIETSGIAHTKEAWFQLFNDQDVFPIYSHFVTLIGDEEIFYSCGMKSFGLPDVAVPSVIPADDAADLLNDFNLYQLVDRSTFKDGETFSLEEDSPRYMIRYIEDNRYEEDDMFFNPYGMFNLSPLEKTI</sequence>
<dbReference type="Pfam" id="PF14080">
    <property type="entry name" value="DUF4261"/>
    <property type="match status" value="1"/>
</dbReference>
<evidence type="ECO:0000313" key="2">
    <source>
        <dbReference type="EMBL" id="MBN3555704.1"/>
    </source>
</evidence>
<comment type="caution">
    <text evidence="2">The sequence shown here is derived from an EMBL/GenBank/DDBJ whole genome shotgun (WGS) entry which is preliminary data.</text>
</comment>
<feature type="domain" description="DUF4261" evidence="1">
    <location>
        <begin position="156"/>
        <end position="215"/>
    </location>
</feature>
<dbReference type="Proteomes" id="UP001296923">
    <property type="component" value="Unassembled WGS sequence"/>
</dbReference>
<proteinExistence type="predicted"/>
<dbReference type="EMBL" id="JAFHKR010000039">
    <property type="protein sequence ID" value="MBN3555704.1"/>
    <property type="molecule type" value="Genomic_DNA"/>
</dbReference>
<reference evidence="2 3" key="1">
    <citation type="submission" date="2021-01" db="EMBL/GenBank/DDBJ databases">
        <title>Genome Sequencing of Type Strains.</title>
        <authorList>
            <person name="Lemaire J.F."/>
            <person name="Inderbitzin P."/>
            <person name="Collins S.B."/>
            <person name="Wespe N."/>
            <person name="Knight-Connoni V."/>
        </authorList>
    </citation>
    <scope>NUCLEOTIDE SEQUENCE [LARGE SCALE GENOMIC DNA]</scope>
    <source>
        <strain evidence="2 3">DSM 23009</strain>
    </source>
</reference>
<name>A0ABS2ZUL9_9BACL</name>